<dbReference type="OrthoDB" id="9553612at2"/>
<reference evidence="3" key="2">
    <citation type="submission" date="2011-02" db="EMBL/GenBank/DDBJ databases">
        <title>The complete genome of Fluviicola taffensis DSM 16823.</title>
        <authorList>
            <consortium name="US DOE Joint Genome Institute (JGI-PGF)"/>
            <person name="Lucas S."/>
            <person name="Copeland A."/>
            <person name="Lapidus A."/>
            <person name="Bruce D."/>
            <person name="Goodwin L."/>
            <person name="Pitluck S."/>
            <person name="Kyrpides N."/>
            <person name="Mavromatis K."/>
            <person name="Ivanova N."/>
            <person name="Mikhailova N."/>
            <person name="Pagani I."/>
            <person name="Chertkov O."/>
            <person name="Detter J.C."/>
            <person name="Han C."/>
            <person name="Tapia R."/>
            <person name="Land M."/>
            <person name="Hauser L."/>
            <person name="Markowitz V."/>
            <person name="Cheng J.-F."/>
            <person name="Hugenholtz P."/>
            <person name="Woyke T."/>
            <person name="Wu D."/>
            <person name="Tindall B."/>
            <person name="Pomrenke H.G."/>
            <person name="Brambilla E."/>
            <person name="Klenk H.-P."/>
            <person name="Eisen J.A."/>
        </authorList>
    </citation>
    <scope>NUCLEOTIDE SEQUENCE [LARGE SCALE GENOMIC DNA]</scope>
    <source>
        <strain evidence="3">DSM 16823 / RW262 / RW262</strain>
    </source>
</reference>
<evidence type="ECO:0000313" key="3">
    <source>
        <dbReference type="Proteomes" id="UP000007463"/>
    </source>
</evidence>
<dbReference type="AlphaFoldDB" id="F2ICC9"/>
<dbReference type="EMBL" id="CP002542">
    <property type="protein sequence ID" value="AEA44375.1"/>
    <property type="molecule type" value="Genomic_DNA"/>
</dbReference>
<dbReference type="KEGG" id="fte:Fluta_2389"/>
<reference evidence="2 3" key="1">
    <citation type="journal article" date="2011" name="Stand. Genomic Sci.">
        <title>Complete genome sequence of the gliding freshwater bacterium Fluviicola taffensis type strain (RW262).</title>
        <authorList>
            <person name="Woyke T."/>
            <person name="Chertkov O."/>
            <person name="Lapidus A."/>
            <person name="Nolan M."/>
            <person name="Lucas S."/>
            <person name="Del Rio T.G."/>
            <person name="Tice H."/>
            <person name="Cheng J.F."/>
            <person name="Tapia R."/>
            <person name="Han C."/>
            <person name="Goodwin L."/>
            <person name="Pitluck S."/>
            <person name="Liolios K."/>
            <person name="Pagani I."/>
            <person name="Ivanova N."/>
            <person name="Huntemann M."/>
            <person name="Mavromatis K."/>
            <person name="Mikhailova N."/>
            <person name="Pati A."/>
            <person name="Chen A."/>
            <person name="Palaniappan K."/>
            <person name="Land M."/>
            <person name="Hauser L."/>
            <person name="Brambilla E.M."/>
            <person name="Rohde M."/>
            <person name="Mwirichia R."/>
            <person name="Sikorski J."/>
            <person name="Tindall B.J."/>
            <person name="Goker M."/>
            <person name="Bristow J."/>
            <person name="Eisen J.A."/>
            <person name="Markowitz V."/>
            <person name="Hugenholtz P."/>
            <person name="Klenk H.P."/>
            <person name="Kyrpides N.C."/>
        </authorList>
    </citation>
    <scope>NUCLEOTIDE SEQUENCE [LARGE SCALE GENOMIC DNA]</scope>
    <source>
        <strain evidence="3">DSM 16823 / RW262 / RW262</strain>
    </source>
</reference>
<organism evidence="2 3">
    <name type="scientific">Fluviicola taffensis (strain DSM 16823 / NCIMB 13979 / RW262)</name>
    <dbReference type="NCBI Taxonomy" id="755732"/>
    <lineage>
        <taxon>Bacteria</taxon>
        <taxon>Pseudomonadati</taxon>
        <taxon>Bacteroidota</taxon>
        <taxon>Flavobacteriia</taxon>
        <taxon>Flavobacteriales</taxon>
        <taxon>Crocinitomicaceae</taxon>
        <taxon>Fluviicola</taxon>
    </lineage>
</organism>
<name>F2ICC9_FLUTR</name>
<protein>
    <submittedName>
        <fullName evidence="2">Uncharacterized protein</fullName>
    </submittedName>
</protein>
<sequence precursor="true">MRKFIPWIVLFAILLSVVPALLIYQQLVSAKVVGVILILIVTVALRIWLRNALKKKLSNDGVKFNVNHRYYLNEISPIYRLMSKSEKKILEKRMGKLIADLQFDDTTRDQLNVDDMLSYALLQILTVYNESYKSLKGKMIVFDQTNNSGELKISDGKFILINPTLLQNTLKNTSTIESLLVSKQPIIEQLKALYYNN</sequence>
<keyword evidence="1" id="KW-1133">Transmembrane helix</keyword>
<gene>
    <name evidence="2" type="ordered locus">Fluta_2389</name>
</gene>
<accession>F2ICC9</accession>
<evidence type="ECO:0000313" key="2">
    <source>
        <dbReference type="EMBL" id="AEA44375.1"/>
    </source>
</evidence>
<proteinExistence type="predicted"/>
<dbReference type="STRING" id="755732.Fluta_2389"/>
<keyword evidence="3" id="KW-1185">Reference proteome</keyword>
<dbReference type="Proteomes" id="UP000007463">
    <property type="component" value="Chromosome"/>
</dbReference>
<keyword evidence="1" id="KW-0812">Transmembrane</keyword>
<feature type="transmembrane region" description="Helical" evidence="1">
    <location>
        <begin position="30"/>
        <end position="49"/>
    </location>
</feature>
<dbReference type="HOGENOM" id="CLU_1382340_0_0_10"/>
<evidence type="ECO:0000256" key="1">
    <source>
        <dbReference type="SAM" id="Phobius"/>
    </source>
</evidence>
<dbReference type="RefSeq" id="WP_013687145.1">
    <property type="nucleotide sequence ID" value="NC_015321.1"/>
</dbReference>
<keyword evidence="1" id="KW-0472">Membrane</keyword>